<dbReference type="EMBL" id="JBEHCU010010508">
    <property type="protein sequence ID" value="KAL1378101.1"/>
    <property type="molecule type" value="Genomic_DNA"/>
</dbReference>
<organism evidence="4 5">
    <name type="scientific">Culex pipiens pipiens</name>
    <name type="common">Northern house mosquito</name>
    <dbReference type="NCBI Taxonomy" id="38569"/>
    <lineage>
        <taxon>Eukaryota</taxon>
        <taxon>Metazoa</taxon>
        <taxon>Ecdysozoa</taxon>
        <taxon>Arthropoda</taxon>
        <taxon>Hexapoda</taxon>
        <taxon>Insecta</taxon>
        <taxon>Pterygota</taxon>
        <taxon>Neoptera</taxon>
        <taxon>Endopterygota</taxon>
        <taxon>Diptera</taxon>
        <taxon>Nematocera</taxon>
        <taxon>Culicoidea</taxon>
        <taxon>Culicidae</taxon>
        <taxon>Culicinae</taxon>
        <taxon>Culicini</taxon>
        <taxon>Culex</taxon>
        <taxon>Culex</taxon>
    </lineage>
</organism>
<feature type="region of interest" description="Disordered" evidence="2">
    <location>
        <begin position="67"/>
        <end position="376"/>
    </location>
</feature>
<feature type="region of interest" description="Disordered" evidence="2">
    <location>
        <begin position="1254"/>
        <end position="1508"/>
    </location>
</feature>
<feature type="coiled-coil region" evidence="1">
    <location>
        <begin position="3806"/>
        <end position="3862"/>
    </location>
</feature>
<feature type="region of interest" description="Disordered" evidence="2">
    <location>
        <begin position="3715"/>
        <end position="3793"/>
    </location>
</feature>
<reference evidence="4 5" key="1">
    <citation type="submission" date="2024-05" db="EMBL/GenBank/DDBJ databases">
        <title>Culex pipiens pipiens assembly and annotation.</title>
        <authorList>
            <person name="Alout H."/>
            <person name="Durand T."/>
        </authorList>
    </citation>
    <scope>NUCLEOTIDE SEQUENCE [LARGE SCALE GENOMIC DNA]</scope>
    <source>
        <strain evidence="4">HA-2024</strain>
        <tissue evidence="4">Whole body</tissue>
    </source>
</reference>
<feature type="region of interest" description="Disordered" evidence="2">
    <location>
        <begin position="1083"/>
        <end position="1111"/>
    </location>
</feature>
<dbReference type="Pfam" id="PF12130">
    <property type="entry name" value="bMERB_dom"/>
    <property type="match status" value="1"/>
</dbReference>
<feature type="non-terminal residue" evidence="4">
    <location>
        <position position="3974"/>
    </location>
</feature>
<dbReference type="PANTHER" id="PTHR48125:SF10">
    <property type="entry name" value="OS12G0136300 PROTEIN"/>
    <property type="match status" value="1"/>
</dbReference>
<feature type="compositionally biased region" description="Acidic residues" evidence="2">
    <location>
        <begin position="69"/>
        <end position="91"/>
    </location>
</feature>
<feature type="compositionally biased region" description="Basic and acidic residues" evidence="2">
    <location>
        <begin position="619"/>
        <end position="636"/>
    </location>
</feature>
<feature type="region of interest" description="Disordered" evidence="2">
    <location>
        <begin position="3376"/>
        <end position="3415"/>
    </location>
</feature>
<dbReference type="PANTHER" id="PTHR48125">
    <property type="entry name" value="LP07818P1"/>
    <property type="match status" value="1"/>
</dbReference>
<accession>A0ABD1CNW1</accession>
<dbReference type="PROSITE" id="PS51848">
    <property type="entry name" value="BMERB"/>
    <property type="match status" value="1"/>
</dbReference>
<feature type="compositionally biased region" description="Basic and acidic residues" evidence="2">
    <location>
        <begin position="2711"/>
        <end position="2729"/>
    </location>
</feature>
<feature type="compositionally biased region" description="Acidic residues" evidence="2">
    <location>
        <begin position="680"/>
        <end position="701"/>
    </location>
</feature>
<feature type="compositionally biased region" description="Pro residues" evidence="2">
    <location>
        <begin position="544"/>
        <end position="553"/>
    </location>
</feature>
<feature type="compositionally biased region" description="Polar residues" evidence="2">
    <location>
        <begin position="773"/>
        <end position="793"/>
    </location>
</feature>
<feature type="compositionally biased region" description="Low complexity" evidence="2">
    <location>
        <begin position="319"/>
        <end position="328"/>
    </location>
</feature>
<dbReference type="SMART" id="SM01203">
    <property type="entry name" value="DUF3585"/>
    <property type="match status" value="1"/>
</dbReference>
<feature type="compositionally biased region" description="Low complexity" evidence="2">
    <location>
        <begin position="2949"/>
        <end position="2960"/>
    </location>
</feature>
<protein>
    <recommendedName>
        <fullName evidence="3">BMERB domain-containing protein</fullName>
    </recommendedName>
</protein>
<feature type="compositionally biased region" description="Basic and acidic residues" evidence="2">
    <location>
        <begin position="3593"/>
        <end position="3608"/>
    </location>
</feature>
<evidence type="ECO:0000256" key="2">
    <source>
        <dbReference type="SAM" id="MobiDB-lite"/>
    </source>
</evidence>
<feature type="compositionally biased region" description="Low complexity" evidence="2">
    <location>
        <begin position="722"/>
        <end position="740"/>
    </location>
</feature>
<feature type="region of interest" description="Disordered" evidence="2">
    <location>
        <begin position="2330"/>
        <end position="2375"/>
    </location>
</feature>
<feature type="compositionally biased region" description="Polar residues" evidence="2">
    <location>
        <begin position="3628"/>
        <end position="3641"/>
    </location>
</feature>
<feature type="compositionally biased region" description="Basic and acidic residues" evidence="2">
    <location>
        <begin position="1254"/>
        <end position="1271"/>
    </location>
</feature>
<feature type="region of interest" description="Disordered" evidence="2">
    <location>
        <begin position="983"/>
        <end position="1020"/>
    </location>
</feature>
<feature type="region of interest" description="Disordered" evidence="2">
    <location>
        <begin position="770"/>
        <end position="795"/>
    </location>
</feature>
<feature type="region of interest" description="Disordered" evidence="2">
    <location>
        <begin position="1814"/>
        <end position="1845"/>
    </location>
</feature>
<feature type="region of interest" description="Disordered" evidence="2">
    <location>
        <begin position="1"/>
        <end position="50"/>
    </location>
</feature>
<feature type="compositionally biased region" description="Low complexity" evidence="2">
    <location>
        <begin position="1283"/>
        <end position="1295"/>
    </location>
</feature>
<feature type="compositionally biased region" description="Acidic residues" evidence="2">
    <location>
        <begin position="17"/>
        <end position="41"/>
    </location>
</feature>
<feature type="compositionally biased region" description="Polar residues" evidence="2">
    <location>
        <begin position="347"/>
        <end position="357"/>
    </location>
</feature>
<feature type="compositionally biased region" description="Low complexity" evidence="2">
    <location>
        <begin position="113"/>
        <end position="122"/>
    </location>
</feature>
<feature type="region of interest" description="Disordered" evidence="2">
    <location>
        <begin position="2396"/>
        <end position="2424"/>
    </location>
</feature>
<keyword evidence="5" id="KW-1185">Reference proteome</keyword>
<feature type="compositionally biased region" description="Low complexity" evidence="2">
    <location>
        <begin position="457"/>
        <end position="479"/>
    </location>
</feature>
<feature type="compositionally biased region" description="Low complexity" evidence="2">
    <location>
        <begin position="602"/>
        <end position="611"/>
    </location>
</feature>
<feature type="region of interest" description="Disordered" evidence="2">
    <location>
        <begin position="2711"/>
        <end position="2794"/>
    </location>
</feature>
<feature type="compositionally biased region" description="Low complexity" evidence="2">
    <location>
        <begin position="2334"/>
        <end position="2347"/>
    </location>
</feature>
<feature type="compositionally biased region" description="Acidic residues" evidence="2">
    <location>
        <begin position="2745"/>
        <end position="2755"/>
    </location>
</feature>
<feature type="compositionally biased region" description="Basic and acidic residues" evidence="2">
    <location>
        <begin position="92"/>
        <end position="103"/>
    </location>
</feature>
<feature type="region of interest" description="Disordered" evidence="2">
    <location>
        <begin position="2935"/>
        <end position="2973"/>
    </location>
</feature>
<feature type="compositionally biased region" description="Basic and acidic residues" evidence="2">
    <location>
        <begin position="160"/>
        <end position="179"/>
    </location>
</feature>
<feature type="compositionally biased region" description="Pro residues" evidence="2">
    <location>
        <begin position="3397"/>
        <end position="3408"/>
    </location>
</feature>
<feature type="compositionally biased region" description="Polar residues" evidence="2">
    <location>
        <begin position="809"/>
        <end position="822"/>
    </location>
</feature>
<feature type="region of interest" description="Disordered" evidence="2">
    <location>
        <begin position="2257"/>
        <end position="2318"/>
    </location>
</feature>
<evidence type="ECO:0000256" key="1">
    <source>
        <dbReference type="SAM" id="Coils"/>
    </source>
</evidence>
<name>A0ABD1CNW1_CULPP</name>
<feature type="compositionally biased region" description="Basic and acidic residues" evidence="2">
    <location>
        <begin position="330"/>
        <end position="346"/>
    </location>
</feature>
<feature type="compositionally biased region" description="Low complexity" evidence="2">
    <location>
        <begin position="3715"/>
        <end position="3745"/>
    </location>
</feature>
<feature type="region of interest" description="Disordered" evidence="2">
    <location>
        <begin position="1901"/>
        <end position="1922"/>
    </location>
</feature>
<feature type="compositionally biased region" description="Low complexity" evidence="2">
    <location>
        <begin position="501"/>
        <end position="520"/>
    </location>
</feature>
<dbReference type="Proteomes" id="UP001562425">
    <property type="component" value="Unassembled WGS sequence"/>
</dbReference>
<feature type="compositionally biased region" description="Basic and acidic residues" evidence="2">
    <location>
        <begin position="1094"/>
        <end position="1104"/>
    </location>
</feature>
<feature type="compositionally biased region" description="Pro residues" evidence="2">
    <location>
        <begin position="240"/>
        <end position="250"/>
    </location>
</feature>
<feature type="region of interest" description="Disordered" evidence="2">
    <location>
        <begin position="918"/>
        <end position="940"/>
    </location>
</feature>
<sequence length="3974" mass="436907">MEVIDENEWTDRNFGTESDESDEEMSSSDESDSDSDSDYEEAAGSPLGAQTLQLASEWISDKRFSNMVDSDDDFYGYSSEDDEADSQTEGEELARAREMRMQEVKLMPPPTLPTDTETEVPPKSVVEPPTTAVPQSNLNEPCTSSSTFGNNPPAPPVESAEEKAIREKMLQKLSVREQWLHSSTPSPPPQGPPTYGTAGANTTPVGTPPPIEPPKPKTSFFGGLMNSLSTLIKSDKQQSPPKPLQSPPKDSPPEVTPVVIPPSPSPSIRRLAQSSPKPPPSPTPSLRRQHQKQPEVPGSPTPSLKKHRKHKPATPSPTPSSASRVSSSGHPDDIAFEEVFKEDLKECNSSGRSTPQKQLKRRSRPKVREGDEDDFLEKIKQDQAALDRRMKKVDAQKFKSNMQSIKSAVEGPRIVGVKSEKDVSKFFTGAKVEAKPKQLPNKDVSALQGVNLAKYFPNANPAPTTSPKASATPSSVSSVEGSPMLTRKKSSEVDLMKYFGPSTAKSSPSTPSSLASPAISRKNSVESPVTVQKTTPKPTVNLAPKPPVVPLPPKKNILAFQPIKKSSTESTIAPAPPSPGPTKNALAFQPVAGGKTPPSPKAAPKASSSPPKKTPTTRKSPDDDKLFDDLLKDIDKSPLPAKKLTKTSPPTKKKTSDDRVSPKPVKKSKPPTPKRRSPDLDEQLFEDLLGDVDDSAVENFEEIVGLPKPKQSPKPTKKKLSPKQSPKPMKKPTTPAVPKMTVKRPPFKITVPVKMQETLEEIYLASLSKLDTRSASSTSLNTIDTPIKSSSEQDLGKVDEAFEALLQEPTVTTEPITNQPFQAPQRKRTSPPAGAESGAKATNETRTAERTVVPQVVPIAPATPKVTKKIVETPKLSTQTESKQVAESPKPAQKFPLKLKQAGSTTSLDKVAAVPKKIDTGSKPATPVVTRKVTSSPVDKVVKSETATPILTRKNVTLEQLPTAETPVLARKATNSNLPTAVTNSEVIPKSPPANKVVKEATTPVASRKTDTTTKPATPVATKKIVSPAPASATIVLAKNTVSSVSIEATPIASKTIDKTESVKPVSASPTPVLTKIDTVKEPLEPVIEAPKSPTEEPKLEEKPKQRKLSSDEVCFEELRKKHEAAFRGELEQAAAPVQDLVDSKPVDVPRTLSEFRSSIICKPAPVRSAQQDGPASPVSDKINELVAEIMPGANLDDMIDDVPVPVERKKSSFAKMFHKLQRANTIAAMEASSLKPLAAKPNDAEYKIEVIRETPAKRESPQPDRMKINLERSAQIKEQYAKQKAPSPPKAAGKVTPPTEVGRTGSFKIQSALPKVEAVQKQESAPVPAERRSPTKKQLPTNPKPLERTESLKVNASSKPESAPIPMERRSPTKKQLPIAQKPLERTEPLKINVVPVQKPESAPVPMERRSPTKKQLPATPKPLERTTSLKVNAEFAQKLEPAPKPMERKSPKKQLPTLPKPLERTTSLRVTAEAPKVERKPFQLPTTPKDIDHQLSILSREPGSSANKPFVVDFDDLLDSVETTEVVSFDDLLSSDDEKPIKAVSKKVETAPVVPKVAEQKKLPAENTVKSVPTVPKVVTPVVPKLPEQNKIVSVEKIAAAAAAPIKVTEKTLEVSKTEQIAPKNPLSEKEFTQAAQQLTDKFLNAQPKKIPETPSEKKDLKAEATMTVLTEATDISVKETDLFDSLCETLNQDSLISKSTTSLSTLPDLVSMTQKPAIEESKPLKVLDYTDKIKQIANHVPQEIQVYTLHTEEDKPAPQPSTSGVTNNYAHILKDITSGIVGSNLDMSVTYEPPPAIDRKPKSDFTTYKQMLQEKSQESPEPPSQQPQRPLRKSKQIERSVSPIVARPFDNSICVNPRRARKSPSIENIAIEQVFVKQDDKVIDTFYVVPEQPRQLKRRSKSYDRLEVPSSSKARQAKHSLDELRDYGFDIEPPSTVKHLVNPRLRHLDFEGSDEELSSFREPKRFERVRKCNSTTDTSKLDVEATRVDIDRESPIPRSTDFSKWEAILDRGVPYYKEQKHQKKEDVKTLERKLEDLKVERKPRKRFPAKTTIPKDYDPQEYVPRINRRFEEPDSDLPKWYDPDEYVPKAQRGNPMYETEVPVSRSHRAYDMEVPTSRPQRVSAHEMEMPVSRPQRTSAHEMEVPISRVGGRYYHEPMHLDDYPVSHTLPRSKTAAHIPYSSVSSRSHDLPSREITKTQYSRRAKVDNSAIVSRSQRLHEKANKYIRSQISKNDPNPYIRELADTDDEDFHLPVPSSTAHRAPITTSSTYHHPMTSYGSSGSAAMSRITTKAITQPSRMTHYARKDAPSSAGASSYRRGACINASPLIFQGGSDSDSNSEEVNSATEISTDSEFDQEPSHHRLPPRIFIDDTHLRRPAKVQVKQMTIDNGVRQRRQFSATTNVRNLADSKQRSPGDDDPYYKRDIHLEFKPLIEVDPTIKLSQNRAPLSIPRPGDYALSKTASTEGIASKKSLELKKKYLLGESTAGTGVLKSGSASALDSKFKSFHSNITECQKLLNPAPEISPTMQTFLQKTSAPAATSLLALRKEAMLTGRHEEKENVYDGKIAPKRYAETVNATLVENKLNELKKEEAKEKKGDRPNNNNERLIETISLITPEKESRRVEEEPTEQKSIVEDGDRIVEIKNISNLKHMFIDLTADSPNCDRSLVETTLNFSMTPPSAAKGTSVQSNGELKNNIPDIISSIKIDSNENKVEEVEEQERTRSPAHETSIQVPEVPWNKEQEDEEDIDSDSISESSSSSSSSSTSSVDDIPHFILDSTTSPETQNDERFVPRVEVRDTAGELMQIDSLMIIDGKYIGDPEDLKLLEELPPDTKIAAKLSQQEMNLDSICVLEEKLPTPTEERKPPPIPLPVLELEPKEEPVEQPASKPSSPTQPKPDLKFDTRNENKLDTLKNLPLVLDLQPQKPRNLSFAANRKSPETDAEKTPLAPSQLLPQLAKAEGSDSETELTAQNLTETELSDWAADDAVSENFVDIEFALSSNKGTIRRNKPKHGRLQQKKVIAAAPLAPVEVRQQASEDGIMKNLAIEDIEFMDTGSEEESCIESYSATNRAMLKNRGYVEFVDPRSPKPATYAMGNSYGQLPQSSKPKLVEAINKQVAGVDYIEQGAYLLNSAAADDSKTPMNEEPPAKITFSALAAQNKALQPPPQQLDSLNDIEEDSLLIVTSSQGTATTTEESEAPTIVAPVERTVGSGSSGRGSVSSFSSKQLEGDKSGGSPVRKVSTESSSGGKRSSLERNMRKDSLKNNIDDIGYDEYVKRLQQKIALISSARDSLEVKKSKRKSSKGDAGLDEASVVEPVKKPAAASIYTEQSSLEVPKSVEKKIEEITKERVKQKDIIHDLVMDKLQTKKQLNAEKRLNRSRNRNNVLPGVSPVTPSHPTPAHPPEGFPSYQPVANDRRNRILDSKETTFAQPTPLPIFPNRENIASFATPASYLQATPRTNAKKPAEETLTLTEQLREEARARARLKSNQDLGLSPEDRVQLLRKKFHINLRELNDQDPNKCDDTKFKERSTKLMTSKSVNDVSILKNLSNDPDFISPADEPLIGAKLQDYVSDPNLVQSPTTGSSGGAGDELRLRTRSKCKDRERRKSIIEKVSEFFNSRKKTEAQTATGASSGSKDSSPTKKEGGCGSGNELAVPNSASSSTSGGGGSGGGVGFLRFKISPKLKDKSKTKEGSPYERCVSEDCLKNATAATTSSNNTTTAAGTTTTTSGRDTTTTGSSPTTTGGGSSSGNRFTPIGRKEAEELEPPPIPPLPLNYQRSDDESCTTNEPKNELKKLRAMSKASRQAELKRLRIAQEIQREQEEIEVKIKDLETRGVEIEKELRGESESLEKNIENLGANDEGLVKEWLELMRSITRHKVRDEELTIRQQELQLEHRHAQLKEELNMRLSCSKLDKNSSDVAAEGAILNEMLEIVAKRQALRPSLDAAAAAAAASVGGVAAALPPRSKDVSD</sequence>
<feature type="region of interest" description="Disordered" evidence="2">
    <location>
        <begin position="3188"/>
        <end position="3262"/>
    </location>
</feature>
<feature type="region of interest" description="Disordered" evidence="2">
    <location>
        <begin position="870"/>
        <end position="894"/>
    </location>
</feature>
<feature type="region of interest" description="Disordered" evidence="2">
    <location>
        <begin position="3623"/>
        <end position="3673"/>
    </location>
</feature>
<evidence type="ECO:0000313" key="4">
    <source>
        <dbReference type="EMBL" id="KAL1378101.1"/>
    </source>
</evidence>
<feature type="compositionally biased region" description="Basic and acidic residues" evidence="2">
    <location>
        <begin position="2410"/>
        <end position="2424"/>
    </location>
</feature>
<feature type="domain" description="BMERB" evidence="3">
    <location>
        <begin position="3807"/>
        <end position="3963"/>
    </location>
</feature>
<feature type="compositionally biased region" description="Polar residues" evidence="2">
    <location>
        <begin position="2258"/>
        <end position="2301"/>
    </location>
</feature>
<feature type="compositionally biased region" description="Polar residues" evidence="2">
    <location>
        <begin position="875"/>
        <end position="885"/>
    </location>
</feature>
<comment type="caution">
    <text evidence="4">The sequence shown here is derived from an EMBL/GenBank/DDBJ whole genome shotgun (WGS) entry which is preliminary data.</text>
</comment>
<feature type="compositionally biased region" description="Polar residues" evidence="2">
    <location>
        <begin position="132"/>
        <end position="150"/>
    </location>
</feature>
<feature type="region of interest" description="Disordered" evidence="2">
    <location>
        <begin position="3293"/>
        <end position="3312"/>
    </location>
</feature>
<proteinExistence type="predicted"/>
<feature type="region of interest" description="Disordered" evidence="2">
    <location>
        <begin position="807"/>
        <end position="856"/>
    </location>
</feature>
<dbReference type="InterPro" id="IPR022735">
    <property type="entry name" value="bMERB_dom"/>
</dbReference>
<feature type="region of interest" description="Disordered" evidence="2">
    <location>
        <begin position="2115"/>
        <end position="2144"/>
    </location>
</feature>
<feature type="compositionally biased region" description="Low complexity" evidence="2">
    <location>
        <begin position="638"/>
        <end position="650"/>
    </location>
</feature>
<feature type="region of interest" description="Disordered" evidence="2">
    <location>
        <begin position="2860"/>
        <end position="2906"/>
    </location>
</feature>
<evidence type="ECO:0000259" key="3">
    <source>
        <dbReference type="PROSITE" id="PS51848"/>
    </source>
</evidence>
<feature type="region of interest" description="Disordered" evidence="2">
    <location>
        <begin position="3577"/>
        <end position="3608"/>
    </location>
</feature>
<feature type="region of interest" description="Disordered" evidence="2">
    <location>
        <begin position="456"/>
        <end position="741"/>
    </location>
</feature>
<feature type="compositionally biased region" description="Low complexity" evidence="2">
    <location>
        <begin position="193"/>
        <end position="205"/>
    </location>
</feature>
<feature type="compositionally biased region" description="Low complexity" evidence="2">
    <location>
        <begin position="2756"/>
        <end position="2772"/>
    </location>
</feature>
<feature type="compositionally biased region" description="Low complexity" evidence="2">
    <location>
        <begin position="528"/>
        <end position="540"/>
    </location>
</feature>
<evidence type="ECO:0000313" key="5">
    <source>
        <dbReference type="Proteomes" id="UP001562425"/>
    </source>
</evidence>
<gene>
    <name evidence="4" type="ORF">pipiens_000566</name>
</gene>
<keyword evidence="1" id="KW-0175">Coiled coil</keyword>
<feature type="compositionally biased region" description="Basic residues" evidence="2">
    <location>
        <begin position="664"/>
        <end position="675"/>
    </location>
</feature>